<dbReference type="EnsemblMetazoa" id="HelroT169378">
    <property type="protein sequence ID" value="HelroP169378"/>
    <property type="gene ID" value="HelroG169378"/>
</dbReference>
<dbReference type="RefSeq" id="XP_009013447.1">
    <property type="nucleotide sequence ID" value="XM_009015199.1"/>
</dbReference>
<dbReference type="HOGENOM" id="CLU_305082_0_0_1"/>
<evidence type="ECO:0000313" key="2">
    <source>
        <dbReference type="EMBL" id="ESO08517.1"/>
    </source>
</evidence>
<dbReference type="GeneID" id="20202805"/>
<dbReference type="EMBL" id="AMQM01003276">
    <property type="status" value="NOT_ANNOTATED_CDS"/>
    <property type="molecule type" value="Genomic_DNA"/>
</dbReference>
<reference evidence="2 4" key="2">
    <citation type="journal article" date="2013" name="Nature">
        <title>Insights into bilaterian evolution from three spiralian genomes.</title>
        <authorList>
            <person name="Simakov O."/>
            <person name="Marletaz F."/>
            <person name="Cho S.J."/>
            <person name="Edsinger-Gonzales E."/>
            <person name="Havlak P."/>
            <person name="Hellsten U."/>
            <person name="Kuo D.H."/>
            <person name="Larsson T."/>
            <person name="Lv J."/>
            <person name="Arendt D."/>
            <person name="Savage R."/>
            <person name="Osoegawa K."/>
            <person name="de Jong P."/>
            <person name="Grimwood J."/>
            <person name="Chapman J.A."/>
            <person name="Shapiro H."/>
            <person name="Aerts A."/>
            <person name="Otillar R.P."/>
            <person name="Terry A.Y."/>
            <person name="Boore J.L."/>
            <person name="Grigoriev I.V."/>
            <person name="Lindberg D.R."/>
            <person name="Seaver E.C."/>
            <person name="Weisblat D.A."/>
            <person name="Putnam N.H."/>
            <person name="Rokhsar D.S."/>
        </authorList>
    </citation>
    <scope>NUCLEOTIDE SEQUENCE</scope>
</reference>
<reference evidence="3" key="3">
    <citation type="submission" date="2015-06" db="UniProtKB">
        <authorList>
            <consortium name="EnsemblMetazoa"/>
        </authorList>
    </citation>
    <scope>IDENTIFICATION</scope>
</reference>
<dbReference type="Gene3D" id="3.20.20.190">
    <property type="entry name" value="Phosphatidylinositol (PI) phosphodiesterase"/>
    <property type="match status" value="1"/>
</dbReference>
<dbReference type="InterPro" id="IPR017946">
    <property type="entry name" value="PLC-like_Pdiesterase_TIM-brl"/>
</dbReference>
<dbReference type="PANTHER" id="PTHR13593:SF113">
    <property type="entry name" value="SI:DKEY-266F7.9"/>
    <property type="match status" value="1"/>
</dbReference>
<evidence type="ECO:0000313" key="3">
    <source>
        <dbReference type="EnsemblMetazoa" id="HelroP169378"/>
    </source>
</evidence>
<dbReference type="GO" id="GO:0006629">
    <property type="term" value="P:lipid metabolic process"/>
    <property type="evidence" value="ECO:0007669"/>
    <property type="project" value="InterPro"/>
</dbReference>
<dbReference type="CTD" id="20202805"/>
<dbReference type="Pfam" id="PF26146">
    <property type="entry name" value="PI-PLC_X"/>
    <property type="match status" value="1"/>
</dbReference>
<name>T1F1V5_HELRO</name>
<dbReference type="OrthoDB" id="1046782at2759"/>
<dbReference type="Proteomes" id="UP000015101">
    <property type="component" value="Unassembled WGS sequence"/>
</dbReference>
<sequence length="973" mass="110329">MITIEEIIISSLYHRLVLVRIKKTSDIKNKNHSKSNNEDEDDGPKSVIEKCKTGNVITNKGLGHLYLGQCGANVENSKSLEALEDTRCPLPSPGHESIDTISLETNPAKLRQHNINIVDEEIFIKNQIGRIIEIGELHLMTRRSKTTAEVQTDFEPIWCFNKDGGPVKSLQSQDSLIDLANCKEFSLVRLESLEQPEKRSLLVINSELKKEEANDEKTNNLYSGSYEEFNKTKIYNTALAESYVNESTDTRNKNSCGATSSLINDNSLVGSYKTFNITDQGEAVLVNEEKCTGSIHDHVKKEDNMNMVELGGISDVLKPTSFVKFVVNRVEADSYIPTSLISANSNKQSSSITPPPAEVDFSELKFRTMQESSQILKNRHSLSGGMFKERRRLSQKRSRSLRRHHGGMLVDGEKLLRHIMSFGVGEKLNNNNNHQNFVKSSPSGRFADGSNQPARDIITVTDFKLSPMHPLRSLNSSQIDLRRDRDHEFATPVHNIINRDCTDNNHSNCNSNHVPPQMKLDRKSRSERSSPLMMTATFISEDINASDNKNQESDVNNQENNTTFSDMLWNAKIELPNSASGSLPDDCSTTTIETSSTATSQSSVVQFERFPDWMKKLPNKHKNLPLTKLCIPGSHICLAIDRDMRTSMDFSKCNYEMAEFLRKLPNLPVFNGFRSQMKHIWKAWMPKQYLSVYEQLQAGSRYLDMRITKQLGTLYGEHGLYTGQLKRYLKEVRLFLEEQPQEVVIIHLTPSYFVEPPDKKHLVTMLFQVFGTKMACWDKQGHEMRSCDSCRAGHDCIDSKFHTSFIFPSINQLLRSGKQAIIIMPTEDVYNHVRNHIFGGSIWPDNHISVSMPKKQSLDELRLFLDDCYCNCFAENSENGRTNCLKVMRAVLSPDMSMVFGRYDKRRNMKELSFLDTCPLICEWLAADGGKCKLNVVAVDFIGAPGLVRSVLDLNREEKMATMMMMMMVAGLV</sequence>
<evidence type="ECO:0000256" key="1">
    <source>
        <dbReference type="SAM" id="MobiDB-lite"/>
    </source>
</evidence>
<dbReference type="PANTHER" id="PTHR13593">
    <property type="match status" value="1"/>
</dbReference>
<feature type="region of interest" description="Disordered" evidence="1">
    <location>
        <begin position="27"/>
        <end position="46"/>
    </location>
</feature>
<dbReference type="InterPro" id="IPR051057">
    <property type="entry name" value="PI-PLC_domain"/>
</dbReference>
<keyword evidence="4" id="KW-1185">Reference proteome</keyword>
<dbReference type="STRING" id="6412.T1F1V5"/>
<dbReference type="EMBL" id="KB096080">
    <property type="protein sequence ID" value="ESO08517.1"/>
    <property type="molecule type" value="Genomic_DNA"/>
</dbReference>
<reference evidence="4" key="1">
    <citation type="submission" date="2012-12" db="EMBL/GenBank/DDBJ databases">
        <authorList>
            <person name="Hellsten U."/>
            <person name="Grimwood J."/>
            <person name="Chapman J.A."/>
            <person name="Shapiro H."/>
            <person name="Aerts A."/>
            <person name="Otillar R.P."/>
            <person name="Terry A.Y."/>
            <person name="Boore J.L."/>
            <person name="Simakov O."/>
            <person name="Marletaz F."/>
            <person name="Cho S.-J."/>
            <person name="Edsinger-Gonzales E."/>
            <person name="Havlak P."/>
            <person name="Kuo D.-H."/>
            <person name="Larsson T."/>
            <person name="Lv J."/>
            <person name="Arendt D."/>
            <person name="Savage R."/>
            <person name="Osoegawa K."/>
            <person name="de Jong P."/>
            <person name="Lindberg D.R."/>
            <person name="Seaver E.C."/>
            <person name="Weisblat D.A."/>
            <person name="Putnam N.H."/>
            <person name="Grigoriev I.V."/>
            <person name="Rokhsar D.S."/>
        </authorList>
    </citation>
    <scope>NUCLEOTIDE SEQUENCE</scope>
</reference>
<proteinExistence type="predicted"/>
<evidence type="ECO:0008006" key="5">
    <source>
        <dbReference type="Google" id="ProtNLM"/>
    </source>
</evidence>
<gene>
    <name evidence="3" type="primary">20202805</name>
    <name evidence="2" type="ORF">HELRODRAFT_169378</name>
</gene>
<dbReference type="GO" id="GO:0008081">
    <property type="term" value="F:phosphoric diester hydrolase activity"/>
    <property type="evidence" value="ECO:0000318"/>
    <property type="project" value="GO_Central"/>
</dbReference>
<dbReference type="AlphaFoldDB" id="T1F1V5"/>
<dbReference type="InParanoid" id="T1F1V5"/>
<dbReference type="eggNOG" id="KOG4306">
    <property type="taxonomic scope" value="Eukaryota"/>
</dbReference>
<accession>T1F1V5</accession>
<dbReference type="SUPFAM" id="SSF51695">
    <property type="entry name" value="PLC-like phosphodiesterases"/>
    <property type="match status" value="1"/>
</dbReference>
<organism evidence="3 4">
    <name type="scientific">Helobdella robusta</name>
    <name type="common">Californian leech</name>
    <dbReference type="NCBI Taxonomy" id="6412"/>
    <lineage>
        <taxon>Eukaryota</taxon>
        <taxon>Metazoa</taxon>
        <taxon>Spiralia</taxon>
        <taxon>Lophotrochozoa</taxon>
        <taxon>Annelida</taxon>
        <taxon>Clitellata</taxon>
        <taxon>Hirudinea</taxon>
        <taxon>Rhynchobdellida</taxon>
        <taxon>Glossiphoniidae</taxon>
        <taxon>Helobdella</taxon>
    </lineage>
</organism>
<feature type="compositionally biased region" description="Basic and acidic residues" evidence="1">
    <location>
        <begin position="519"/>
        <end position="528"/>
    </location>
</feature>
<feature type="region of interest" description="Disordered" evidence="1">
    <location>
        <begin position="509"/>
        <end position="529"/>
    </location>
</feature>
<dbReference type="KEGG" id="hro:HELRODRAFT_169378"/>
<evidence type="ECO:0000313" key="4">
    <source>
        <dbReference type="Proteomes" id="UP000015101"/>
    </source>
</evidence>
<protein>
    <recommendedName>
        <fullName evidence="5">Phosphatidylinositol-specific phospholipase C X domain-containing protein</fullName>
    </recommendedName>
</protein>